<evidence type="ECO:0000313" key="1">
    <source>
        <dbReference type="EMBL" id="MBP0491830.1"/>
    </source>
</evidence>
<dbReference type="RefSeq" id="WP_209370737.1">
    <property type="nucleotide sequence ID" value="NZ_JAGIZA010000002.1"/>
</dbReference>
<comment type="caution">
    <text evidence="1">The sequence shown here is derived from an EMBL/GenBank/DDBJ whole genome shotgun (WGS) entry which is preliminary data.</text>
</comment>
<dbReference type="AlphaFoldDB" id="A0A940S4B6"/>
<evidence type="ECO:0000313" key="2">
    <source>
        <dbReference type="Proteomes" id="UP000677537"/>
    </source>
</evidence>
<organism evidence="1 2">
    <name type="scientific">Roseomonas indoligenes</name>
    <dbReference type="NCBI Taxonomy" id="2820811"/>
    <lineage>
        <taxon>Bacteria</taxon>
        <taxon>Pseudomonadati</taxon>
        <taxon>Pseudomonadota</taxon>
        <taxon>Alphaproteobacteria</taxon>
        <taxon>Acetobacterales</taxon>
        <taxon>Roseomonadaceae</taxon>
        <taxon>Roseomonas</taxon>
    </lineage>
</organism>
<sequence length="88" mass="9722">MEPISSLQSMEASEDALENAVTEALDRILSRMPTELRADALRSLRTELERCLAEAPISGAPMDAIRMRARFSAAMAAFGSDRTIPRQR</sequence>
<dbReference type="EMBL" id="JAGIZA010000002">
    <property type="protein sequence ID" value="MBP0491830.1"/>
    <property type="molecule type" value="Genomic_DNA"/>
</dbReference>
<gene>
    <name evidence="1" type="ORF">J5Y10_03460</name>
</gene>
<protein>
    <submittedName>
        <fullName evidence="1">Uncharacterized protein</fullName>
    </submittedName>
</protein>
<dbReference type="Proteomes" id="UP000677537">
    <property type="component" value="Unassembled WGS sequence"/>
</dbReference>
<name>A0A940S4B6_9PROT</name>
<accession>A0A940S4B6</accession>
<keyword evidence="2" id="KW-1185">Reference proteome</keyword>
<proteinExistence type="predicted"/>
<reference evidence="1" key="1">
    <citation type="submission" date="2021-03" db="EMBL/GenBank/DDBJ databases">
        <authorList>
            <person name="So Y."/>
        </authorList>
    </citation>
    <scope>NUCLEOTIDE SEQUENCE</scope>
    <source>
        <strain evidence="1">SG15</strain>
    </source>
</reference>